<dbReference type="PROSITE" id="PS00136">
    <property type="entry name" value="SUBTILASE_ASP"/>
    <property type="match status" value="1"/>
</dbReference>
<sequence>MANYDLQLRSTARILCLDDGGVRALSSLDVLDNLITRINCHQTSCRSGCKPSLHFDLICGSGWGGLIAILLGRLELTLAECKEFLSYTGPILEPVKSSFSPFSWTTDLEDNNRVLRAAMKSLLIKLDRDPEELFFSTTSNCDCRTMVLTMYPGNIRLPVRLRSYISRSDPIAIKCTVWQAVLATMATPTRYVAEWFGTPPVPHISAGIGYGNPAKEGLDEAVRVWQLSAVDCIVSIGNGVHPSIRLGREIRTTGVYGLFEIFRFISVVTQAATDLDRVHYDLYRDAKMLGLKYFRFSVRDGLADIPMQDWHRDSDVSTATFAYLQEDGVGTSLSMCASYLEDSNAAYVSQPDAQNMESDPSSSNSRLDNTARSLPDYLPARPQEGNSISLYGNTEIQLFDAEVLSSSMTDIDAEGFSSSVEAIDTTKAADQWFSDLYTRTHPVVAARRKSNDRKVRVAILDTGINMDSPGITDHKGQISNQEDFTGSTVGMADEVGHGTNATALIFKVAPNAELCVAKVVASRTATDLTTKHIAEVCILFS</sequence>
<dbReference type="InterPro" id="IPR002641">
    <property type="entry name" value="PNPLA_dom"/>
</dbReference>
<dbReference type="AlphaFoldDB" id="A0A5N6EX84"/>
<name>A0A5N6EX84_9EURO</name>
<evidence type="ECO:0000256" key="4">
    <source>
        <dbReference type="ARBA" id="ARBA00023098"/>
    </source>
</evidence>
<keyword evidence="2 10" id="KW-0378">Hydrolase</keyword>
<evidence type="ECO:0000256" key="1">
    <source>
        <dbReference type="ARBA" id="ARBA00022729"/>
    </source>
</evidence>
<dbReference type="EMBL" id="ML733419">
    <property type="protein sequence ID" value="KAB8221625.1"/>
    <property type="molecule type" value="Genomic_DNA"/>
</dbReference>
<keyword evidence="3" id="KW-0442">Lipid degradation</keyword>
<dbReference type="GO" id="GO:0004252">
    <property type="term" value="F:serine-type endopeptidase activity"/>
    <property type="evidence" value="ECO:0007669"/>
    <property type="project" value="InterPro"/>
</dbReference>
<dbReference type="GO" id="GO:0046486">
    <property type="term" value="P:glycerolipid metabolic process"/>
    <property type="evidence" value="ECO:0007669"/>
    <property type="project" value="UniProtKB-ARBA"/>
</dbReference>
<dbReference type="GO" id="GO:0006508">
    <property type="term" value="P:proteolysis"/>
    <property type="evidence" value="ECO:0007669"/>
    <property type="project" value="InterPro"/>
</dbReference>
<dbReference type="GO" id="GO:0019369">
    <property type="term" value="P:arachidonate metabolic process"/>
    <property type="evidence" value="ECO:0007669"/>
    <property type="project" value="TreeGrafter"/>
</dbReference>
<dbReference type="GO" id="GO:0047499">
    <property type="term" value="F:calcium-independent phospholipase A2 activity"/>
    <property type="evidence" value="ECO:0007669"/>
    <property type="project" value="TreeGrafter"/>
</dbReference>
<dbReference type="InterPro" id="IPR036852">
    <property type="entry name" value="Peptidase_S8/S53_dom_sf"/>
</dbReference>
<keyword evidence="5" id="KW-0865">Zymogen</keyword>
<evidence type="ECO:0000256" key="2">
    <source>
        <dbReference type="ARBA" id="ARBA00022801"/>
    </source>
</evidence>
<keyword evidence="1" id="KW-0732">Signal</keyword>
<dbReference type="SUPFAM" id="SSF52151">
    <property type="entry name" value="FabD/lysophospholipase-like"/>
    <property type="match status" value="1"/>
</dbReference>
<dbReference type="PROSITE" id="PS51635">
    <property type="entry name" value="PNPLA"/>
    <property type="match status" value="1"/>
</dbReference>
<keyword evidence="10" id="KW-0808">Transferase</keyword>
<evidence type="ECO:0000256" key="6">
    <source>
        <dbReference type="PROSITE-ProRule" id="PRU01161"/>
    </source>
</evidence>
<comment type="similarity">
    <text evidence="7">Belongs to the peptidase S8 family.</text>
</comment>
<evidence type="ECO:0000256" key="8">
    <source>
        <dbReference type="SAM" id="MobiDB-lite"/>
    </source>
</evidence>
<protein>
    <submittedName>
        <fullName evidence="10">Acyl transferase/acyl hydrolase/lysophospholipase</fullName>
    </submittedName>
</protein>
<dbReference type="InterPro" id="IPR023827">
    <property type="entry name" value="Peptidase_S8_Asp-AS"/>
</dbReference>
<feature type="domain" description="PNPLA" evidence="9">
    <location>
        <begin position="15"/>
        <end position="218"/>
    </location>
</feature>
<reference evidence="10 11" key="1">
    <citation type="submission" date="2019-04" db="EMBL/GenBank/DDBJ databases">
        <title>Fungal friends and foes A comparative genomics study of 23 Aspergillus species from section Flavi.</title>
        <authorList>
            <consortium name="DOE Joint Genome Institute"/>
            <person name="Kjaerbolling I."/>
            <person name="Vesth T.C."/>
            <person name="Frisvad J.C."/>
            <person name="Nybo J.L."/>
            <person name="Theobald S."/>
            <person name="Kildgaard S."/>
            <person name="Petersen T.I."/>
            <person name="Kuo A."/>
            <person name="Sato A."/>
            <person name="Lyhne E.K."/>
            <person name="Kogle M.E."/>
            <person name="Wiebenga A."/>
            <person name="Kun R.S."/>
            <person name="Lubbers R.J."/>
            <person name="Makela M.R."/>
            <person name="Barry K."/>
            <person name="Chovatia M."/>
            <person name="Clum A."/>
            <person name="Daum C."/>
            <person name="Haridas S."/>
            <person name="He G."/>
            <person name="LaButti K."/>
            <person name="Lipzen A."/>
            <person name="Mondo S."/>
            <person name="Pangilinan J."/>
            <person name="Riley R."/>
            <person name="Salamov A."/>
            <person name="Simmons B.A."/>
            <person name="Magnuson J.K."/>
            <person name="Henrissat B."/>
            <person name="Mortensen U.H."/>
            <person name="Larsen T.O."/>
            <person name="De vries R.P."/>
            <person name="Grigoriev I.V."/>
            <person name="Machida M."/>
            <person name="Baker S.E."/>
            <person name="Andersen M.R."/>
        </authorList>
    </citation>
    <scope>NUCLEOTIDE SEQUENCE [LARGE SCALE GENOMIC DNA]</scope>
    <source>
        <strain evidence="10 11">CBS 126849</strain>
    </source>
</reference>
<dbReference type="Gene3D" id="3.40.50.200">
    <property type="entry name" value="Peptidase S8/S53 domain"/>
    <property type="match status" value="1"/>
</dbReference>
<evidence type="ECO:0000313" key="10">
    <source>
        <dbReference type="EMBL" id="KAB8221625.1"/>
    </source>
</evidence>
<dbReference type="SUPFAM" id="SSF52743">
    <property type="entry name" value="Subtilisin-like"/>
    <property type="match status" value="1"/>
</dbReference>
<dbReference type="Gene3D" id="3.40.1090.10">
    <property type="entry name" value="Cytosolic phospholipase A2 catalytic domain"/>
    <property type="match status" value="1"/>
</dbReference>
<evidence type="ECO:0000256" key="3">
    <source>
        <dbReference type="ARBA" id="ARBA00022963"/>
    </source>
</evidence>
<evidence type="ECO:0000313" key="11">
    <source>
        <dbReference type="Proteomes" id="UP000326799"/>
    </source>
</evidence>
<keyword evidence="11" id="KW-1185">Reference proteome</keyword>
<dbReference type="PANTHER" id="PTHR24185:SF1">
    <property type="entry name" value="CALCIUM-INDEPENDENT PHOSPHOLIPASE A2-GAMMA"/>
    <property type="match status" value="1"/>
</dbReference>
<comment type="caution">
    <text evidence="6">Lacks conserved residue(s) required for the propagation of feature annotation.</text>
</comment>
<evidence type="ECO:0000256" key="7">
    <source>
        <dbReference type="PROSITE-ProRule" id="PRU01240"/>
    </source>
</evidence>
<evidence type="ECO:0000259" key="9">
    <source>
        <dbReference type="PROSITE" id="PS51635"/>
    </source>
</evidence>
<gene>
    <name evidence="10" type="ORF">BDV33DRAFT_170415</name>
</gene>
<evidence type="ECO:0000256" key="5">
    <source>
        <dbReference type="ARBA" id="ARBA00023145"/>
    </source>
</evidence>
<keyword evidence="4" id="KW-0443">Lipid metabolism</keyword>
<dbReference type="PANTHER" id="PTHR24185">
    <property type="entry name" value="CALCIUM-INDEPENDENT PHOSPHOLIPASE A2-GAMMA"/>
    <property type="match status" value="1"/>
</dbReference>
<accession>A0A5N6EX84</accession>
<organism evidence="10 11">
    <name type="scientific">Aspergillus novoparasiticus</name>
    <dbReference type="NCBI Taxonomy" id="986946"/>
    <lineage>
        <taxon>Eukaryota</taxon>
        <taxon>Fungi</taxon>
        <taxon>Dikarya</taxon>
        <taxon>Ascomycota</taxon>
        <taxon>Pezizomycotina</taxon>
        <taxon>Eurotiomycetes</taxon>
        <taxon>Eurotiomycetidae</taxon>
        <taxon>Eurotiales</taxon>
        <taxon>Aspergillaceae</taxon>
        <taxon>Aspergillus</taxon>
        <taxon>Aspergillus subgen. Circumdati</taxon>
    </lineage>
</organism>
<dbReference type="GO" id="GO:0016020">
    <property type="term" value="C:membrane"/>
    <property type="evidence" value="ECO:0007669"/>
    <property type="project" value="TreeGrafter"/>
</dbReference>
<dbReference type="GO" id="GO:0016042">
    <property type="term" value="P:lipid catabolic process"/>
    <property type="evidence" value="ECO:0007669"/>
    <property type="project" value="UniProtKB-KW"/>
</dbReference>
<feature type="region of interest" description="Disordered" evidence="8">
    <location>
        <begin position="352"/>
        <end position="381"/>
    </location>
</feature>
<proteinExistence type="inferred from homology"/>
<dbReference type="InterPro" id="IPR016035">
    <property type="entry name" value="Acyl_Trfase/lysoPLipase"/>
</dbReference>
<feature type="compositionally biased region" description="Polar residues" evidence="8">
    <location>
        <begin position="352"/>
        <end position="372"/>
    </location>
</feature>
<dbReference type="Proteomes" id="UP000326799">
    <property type="component" value="Unassembled WGS sequence"/>
</dbReference>
<dbReference type="GO" id="GO:0016740">
    <property type="term" value="F:transferase activity"/>
    <property type="evidence" value="ECO:0007669"/>
    <property type="project" value="UniProtKB-KW"/>
</dbReference>
<dbReference type="PROSITE" id="PS51892">
    <property type="entry name" value="SUBTILASE"/>
    <property type="match status" value="1"/>
</dbReference>